<dbReference type="GO" id="GO:0004252">
    <property type="term" value="F:serine-type endopeptidase activity"/>
    <property type="evidence" value="ECO:0007669"/>
    <property type="project" value="InterPro"/>
</dbReference>
<dbReference type="InterPro" id="IPR000209">
    <property type="entry name" value="Peptidase_S8/S53_dom"/>
</dbReference>
<dbReference type="Gene3D" id="3.30.70.80">
    <property type="entry name" value="Peptidase S8 propeptide/proteinase inhibitor I9"/>
    <property type="match status" value="1"/>
</dbReference>
<dbReference type="STRING" id="693661.Arcve_0834"/>
<organism evidence="8 9">
    <name type="scientific">Archaeoglobus veneficus (strain DSM 11195 / SNP6)</name>
    <dbReference type="NCBI Taxonomy" id="693661"/>
    <lineage>
        <taxon>Archaea</taxon>
        <taxon>Methanobacteriati</taxon>
        <taxon>Methanobacteriota</taxon>
        <taxon>Archaeoglobi</taxon>
        <taxon>Archaeoglobales</taxon>
        <taxon>Archaeoglobaceae</taxon>
        <taxon>Archaeoglobus</taxon>
    </lineage>
</organism>
<dbReference type="Gene3D" id="3.40.50.200">
    <property type="entry name" value="Peptidase S8/S53 domain"/>
    <property type="match status" value="1"/>
</dbReference>
<dbReference type="SUPFAM" id="SSF52743">
    <property type="entry name" value="Subtilisin-like"/>
    <property type="match status" value="1"/>
</dbReference>
<dbReference type="AlphaFoldDB" id="F2KS08"/>
<evidence type="ECO:0000313" key="8">
    <source>
        <dbReference type="EMBL" id="AEA46849.1"/>
    </source>
</evidence>
<dbReference type="PROSITE" id="PS00136">
    <property type="entry name" value="SUBTILASE_ASP"/>
    <property type="match status" value="1"/>
</dbReference>
<proteinExistence type="inferred from homology"/>
<dbReference type="Proteomes" id="UP000008136">
    <property type="component" value="Chromosome"/>
</dbReference>
<evidence type="ECO:0000256" key="1">
    <source>
        <dbReference type="ARBA" id="ARBA00011073"/>
    </source>
</evidence>
<dbReference type="PANTHER" id="PTHR43806:SF11">
    <property type="entry name" value="CEREVISIN-RELATED"/>
    <property type="match status" value="1"/>
</dbReference>
<evidence type="ECO:0000256" key="4">
    <source>
        <dbReference type="ARBA" id="ARBA00022825"/>
    </source>
</evidence>
<dbReference type="OrthoDB" id="341609at2157"/>
<dbReference type="PANTHER" id="PTHR43806">
    <property type="entry name" value="PEPTIDASE S8"/>
    <property type="match status" value="1"/>
</dbReference>
<dbReference type="EMBL" id="CP002588">
    <property type="protein sequence ID" value="AEA46849.1"/>
    <property type="molecule type" value="Genomic_DNA"/>
</dbReference>
<dbReference type="PROSITE" id="PS00137">
    <property type="entry name" value="SUBTILASE_HIS"/>
    <property type="match status" value="1"/>
</dbReference>
<accession>F2KS08</accession>
<gene>
    <name evidence="8" type="ordered locus">Arcve_0834</name>
</gene>
<dbReference type="InterPro" id="IPR023827">
    <property type="entry name" value="Peptidase_S8_Asp-AS"/>
</dbReference>
<dbReference type="PROSITE" id="PS51892">
    <property type="entry name" value="SUBTILASE"/>
    <property type="match status" value="1"/>
</dbReference>
<dbReference type="InterPro" id="IPR050131">
    <property type="entry name" value="Peptidase_S8_subtilisin-like"/>
</dbReference>
<reference evidence="8 9" key="1">
    <citation type="submission" date="2011-03" db="EMBL/GenBank/DDBJ databases">
        <title>The complete genome of Archaeoglobus veneficus SNP6.</title>
        <authorList>
            <consortium name="US DOE Joint Genome Institute (JGI-PGF)"/>
            <person name="Lucas S."/>
            <person name="Copeland A."/>
            <person name="Lapidus A."/>
            <person name="Bruce D."/>
            <person name="Goodwin L."/>
            <person name="Pitluck S."/>
            <person name="Kyrpides N."/>
            <person name="Mavromatis K."/>
            <person name="Pagani I."/>
            <person name="Ivanova N."/>
            <person name="Mikhailova N."/>
            <person name="Lu M."/>
            <person name="Detter J.C."/>
            <person name="Tapia R."/>
            <person name="Han C."/>
            <person name="Land M."/>
            <person name="Hauser L."/>
            <person name="Markowitz V."/>
            <person name="Cheng J.-F."/>
            <person name="Hugenholtz P."/>
            <person name="Woyke T."/>
            <person name="Wu D."/>
            <person name="Spring S."/>
            <person name="Brambilla E."/>
            <person name="Klenk H.-P."/>
            <person name="Eisen J.A."/>
        </authorList>
    </citation>
    <scope>NUCLEOTIDE SEQUENCE [LARGE SCALE GENOMIC DNA]</scope>
    <source>
        <strain>SNP6</strain>
    </source>
</reference>
<evidence type="ECO:0000259" key="7">
    <source>
        <dbReference type="Pfam" id="PF22148"/>
    </source>
</evidence>
<sequence>MRKMSIGCLLVILVFLAPLAAAKTTEDTSRVIVVFKDGMKAEDVDFIKKCGGKVKRHLKLVNGGVVEIPAKAIEKLKKNPRIKYVEPDLRIHAFQEIVPWGVDRIDADVVWTFGNKGMGVNVCVIDTGIDYTHPDLDDNYKGGYDFVNDDDDPLDDNGHGTHCAGIIAAENNTEGVIGVAPEVMVLSKTIYTKNNNQNHG</sequence>
<dbReference type="HOGENOM" id="CLU_1363588_0_0_2"/>
<dbReference type="InterPro" id="IPR037045">
    <property type="entry name" value="S8pro/Inhibitor_I9_sf"/>
</dbReference>
<dbReference type="KEGG" id="ave:Arcve_0834"/>
<evidence type="ECO:0000259" key="6">
    <source>
        <dbReference type="Pfam" id="PF00082"/>
    </source>
</evidence>
<dbReference type="InterPro" id="IPR036852">
    <property type="entry name" value="Peptidase_S8/S53_dom_sf"/>
</dbReference>
<keyword evidence="3" id="KW-0378">Hydrolase</keyword>
<keyword evidence="2" id="KW-0645">Protease</keyword>
<dbReference type="eggNOG" id="arCOG00702">
    <property type="taxonomic scope" value="Archaea"/>
</dbReference>
<comment type="similarity">
    <text evidence="1 5">Belongs to the peptidase S8 family.</text>
</comment>
<dbReference type="RefSeq" id="WP_013683521.1">
    <property type="nucleotide sequence ID" value="NC_015320.1"/>
</dbReference>
<evidence type="ECO:0000313" key="9">
    <source>
        <dbReference type="Proteomes" id="UP000008136"/>
    </source>
</evidence>
<name>F2KS08_ARCVS</name>
<feature type="domain" description="Peptidase S8/S53" evidence="6">
    <location>
        <begin position="117"/>
        <end position="196"/>
    </location>
</feature>
<evidence type="ECO:0000256" key="3">
    <source>
        <dbReference type="ARBA" id="ARBA00022801"/>
    </source>
</evidence>
<evidence type="ECO:0000256" key="5">
    <source>
        <dbReference type="PROSITE-ProRule" id="PRU01240"/>
    </source>
</evidence>
<dbReference type="InterPro" id="IPR054399">
    <property type="entry name" value="Fervidolysin-like_N_prodom"/>
</dbReference>
<evidence type="ECO:0000256" key="2">
    <source>
        <dbReference type="ARBA" id="ARBA00022670"/>
    </source>
</evidence>
<dbReference type="GO" id="GO:0006508">
    <property type="term" value="P:proteolysis"/>
    <property type="evidence" value="ECO:0007669"/>
    <property type="project" value="UniProtKB-KW"/>
</dbReference>
<comment type="caution">
    <text evidence="5">Lacks conserved residue(s) required for the propagation of feature annotation.</text>
</comment>
<keyword evidence="4" id="KW-0720">Serine protease</keyword>
<dbReference type="Pfam" id="PF00082">
    <property type="entry name" value="Peptidase_S8"/>
    <property type="match status" value="1"/>
</dbReference>
<dbReference type="Pfam" id="PF22148">
    <property type="entry name" value="Fervidolysin_NPro-like"/>
    <property type="match status" value="1"/>
</dbReference>
<keyword evidence="9" id="KW-1185">Reference proteome</keyword>
<dbReference type="PRINTS" id="PR00723">
    <property type="entry name" value="SUBTILISIN"/>
</dbReference>
<dbReference type="GeneID" id="10393937"/>
<dbReference type="InterPro" id="IPR015500">
    <property type="entry name" value="Peptidase_S8_subtilisin-rel"/>
</dbReference>
<feature type="domain" description="Fervidolysin-like N-terminal prodomain" evidence="7">
    <location>
        <begin position="30"/>
        <end position="87"/>
    </location>
</feature>
<dbReference type="InterPro" id="IPR022398">
    <property type="entry name" value="Peptidase_S8_His-AS"/>
</dbReference>
<protein>
    <submittedName>
        <fullName evidence="8">Peptidase S8 and S53 subtilisin kexin sedolisin</fullName>
    </submittedName>
</protein>